<sequence>MNFEIVKGMFVLEKTQQVLDQLFKTLFPALIEQYGIREAKGYFKTDKIVYDSYDMPYHIHILQGLFPSIQVFEKSIIGLGEESNDDYEVWLKVFCLGFFLHDANKLIDGSLLHAFNEIADDQDNLHEKLKITTFFAEVNDYWGDIQNVALNAENRTSVASAMREMTLPNGISNLFEKLSRFADKIASMGGAIQYSRQEDGSLVESKRYADGYHNVRGMYLHIKGLLESLGMDLELNYVSLHENPFKMLSKQALFGVLLALQESNRQILGITRNGIIFFGKPFDKELVERSIDFANDSEELDVANLIKIDHQTINFDFISKKPLSEDIWNDVLMEDERVSNKFLSMASNGASSFSSGDGFQSLLELIEKLKLSSYIDSRFDEKKQKVYLMFTNVDSDEGKLFKSLVCLKKTLFLNENGKKVKAWKNNFDTFSKSDEPFYDAWEWEVQSEEGKILSTPNEVTEYFKSYVKAPSNLLKTLYAIIWAEGVVSGLIGDDPEEVAEEHLENMMDQLNPNEEDHQGNESSNDISEIISTYLDYPNSNNKLWEKDLFIPEAEERCVLTNSYATENYREVKAFGLKATGYSRRAPSYLSLASPKTKISNIAISENQIRKKYFPNGNQKEAHIAVYRDFCEWGFGLPLQNNMLEVIAVVKDDIKIEDHKIKVDNGAILDQKHHEYELMDVGKDVKSQFYFISKNIRIASKLGIRCFVTSIMTPYRPHKAIFHYENAPRFAKQLGWDKVRLSEIEDVVNEISIIWELSKVGKNLNSGYILAYSGDRNHLFRLYGDYVKRVEAKEKENKAKILIGGIKKRIKTFIESKPQYFSNMISMSKLAEIAVSIKRESENSSQQSKIIRLALNAMKVASRDNPSEQEYIVTMVAGALHKSFQSDKYLTNNQIRSASRAFSELLYDMYINEWGGSFPAKTKEKMLIDQFAFIYSEKVAEYLERKEADKKSSN</sequence>
<organism evidence="1 2">
    <name type="scientific">Flammeovirga aprica JL-4</name>
    <dbReference type="NCBI Taxonomy" id="694437"/>
    <lineage>
        <taxon>Bacteria</taxon>
        <taxon>Pseudomonadati</taxon>
        <taxon>Bacteroidota</taxon>
        <taxon>Cytophagia</taxon>
        <taxon>Cytophagales</taxon>
        <taxon>Flammeovirgaceae</taxon>
        <taxon>Flammeovirga</taxon>
    </lineage>
</organism>
<evidence type="ECO:0000313" key="1">
    <source>
        <dbReference type="EMBL" id="NME70543.1"/>
    </source>
</evidence>
<comment type="caution">
    <text evidence="1">The sequence shown here is derived from an EMBL/GenBank/DDBJ whole genome shotgun (WGS) entry which is preliminary data.</text>
</comment>
<proteinExistence type="predicted"/>
<accession>A0A7X9XBD5</accession>
<protein>
    <recommendedName>
        <fullName evidence="3">CRISPR-associated protein Csc3</fullName>
    </recommendedName>
</protein>
<dbReference type="RefSeq" id="WP_169658776.1">
    <property type="nucleotide sequence ID" value="NZ_JABANE010000067.1"/>
</dbReference>
<evidence type="ECO:0000313" key="2">
    <source>
        <dbReference type="Proteomes" id="UP000576082"/>
    </source>
</evidence>
<name>A0A7X9XBD5_9BACT</name>
<keyword evidence="2" id="KW-1185">Reference proteome</keyword>
<dbReference type="Proteomes" id="UP000576082">
    <property type="component" value="Unassembled WGS sequence"/>
</dbReference>
<evidence type="ECO:0008006" key="3">
    <source>
        <dbReference type="Google" id="ProtNLM"/>
    </source>
</evidence>
<gene>
    <name evidence="1" type="ORF">HHU12_21385</name>
</gene>
<dbReference type="EMBL" id="JABANE010000067">
    <property type="protein sequence ID" value="NME70543.1"/>
    <property type="molecule type" value="Genomic_DNA"/>
</dbReference>
<reference evidence="1 2" key="1">
    <citation type="submission" date="2020-04" db="EMBL/GenBank/DDBJ databases">
        <title>Flammeovirga sp. SR4, a novel species isolated from seawater.</title>
        <authorList>
            <person name="Wang X."/>
        </authorList>
    </citation>
    <scope>NUCLEOTIDE SEQUENCE [LARGE SCALE GENOMIC DNA]</scope>
    <source>
        <strain evidence="1 2">ATCC 23126</strain>
    </source>
</reference>
<dbReference type="AlphaFoldDB" id="A0A7X9XBD5"/>